<reference evidence="4" key="1">
    <citation type="submission" date="2020-08" db="EMBL/GenBank/DDBJ databases">
        <title>Multicomponent nature underlies the extraordinary mechanical properties of spider dragline silk.</title>
        <authorList>
            <person name="Kono N."/>
            <person name="Nakamura H."/>
            <person name="Mori M."/>
            <person name="Yoshida Y."/>
            <person name="Ohtoshi R."/>
            <person name="Malay A.D."/>
            <person name="Moran D.A.P."/>
            <person name="Tomita M."/>
            <person name="Numata K."/>
            <person name="Arakawa K."/>
        </authorList>
    </citation>
    <scope>NUCLEOTIDE SEQUENCE</scope>
</reference>
<dbReference type="AlphaFoldDB" id="A0A8X6UKJ1"/>
<proteinExistence type="predicted"/>
<feature type="domain" description="EF-hand" evidence="3">
    <location>
        <begin position="81"/>
        <end position="116"/>
    </location>
</feature>
<dbReference type="SMART" id="SM00054">
    <property type="entry name" value="EFh"/>
    <property type="match status" value="3"/>
</dbReference>
<dbReference type="Proteomes" id="UP000887013">
    <property type="component" value="Unassembled WGS sequence"/>
</dbReference>
<dbReference type="InterPro" id="IPR002048">
    <property type="entry name" value="EF_hand_dom"/>
</dbReference>
<sequence>MNLNLTRRMISDFQEAFSILDFDGDGTIEDRDMKVTLRALGIEPTSKKIKKLIDKGTSKNSNEISREDYERMMLLIINDIDSDEQMEKSFQEFDIDRTGVISIEELKKLAHKLEFFTADQEIEEMIKIADNDTDGNVTKEEFIEVSRKIF</sequence>
<dbReference type="EMBL" id="BMAW01033625">
    <property type="protein sequence ID" value="GFU31095.1"/>
    <property type="molecule type" value="Genomic_DNA"/>
</dbReference>
<keyword evidence="5" id="KW-1185">Reference proteome</keyword>
<evidence type="ECO:0000313" key="5">
    <source>
        <dbReference type="Proteomes" id="UP000887013"/>
    </source>
</evidence>
<dbReference type="GO" id="GO:0005509">
    <property type="term" value="F:calcium ion binding"/>
    <property type="evidence" value="ECO:0007669"/>
    <property type="project" value="InterPro"/>
</dbReference>
<dbReference type="PROSITE" id="PS50222">
    <property type="entry name" value="EF_HAND_2"/>
    <property type="match status" value="3"/>
</dbReference>
<keyword evidence="2" id="KW-0106">Calcium</keyword>
<organism evidence="4 5">
    <name type="scientific">Nephila pilipes</name>
    <name type="common">Giant wood spider</name>
    <name type="synonym">Nephila maculata</name>
    <dbReference type="NCBI Taxonomy" id="299642"/>
    <lineage>
        <taxon>Eukaryota</taxon>
        <taxon>Metazoa</taxon>
        <taxon>Ecdysozoa</taxon>
        <taxon>Arthropoda</taxon>
        <taxon>Chelicerata</taxon>
        <taxon>Arachnida</taxon>
        <taxon>Araneae</taxon>
        <taxon>Araneomorphae</taxon>
        <taxon>Entelegynae</taxon>
        <taxon>Araneoidea</taxon>
        <taxon>Nephilidae</taxon>
        <taxon>Nephila</taxon>
    </lineage>
</organism>
<evidence type="ECO:0000313" key="4">
    <source>
        <dbReference type="EMBL" id="GFU31095.1"/>
    </source>
</evidence>
<keyword evidence="1" id="KW-0677">Repeat</keyword>
<dbReference type="Gene3D" id="1.10.238.10">
    <property type="entry name" value="EF-hand"/>
    <property type="match status" value="1"/>
</dbReference>
<dbReference type="GO" id="GO:0016460">
    <property type="term" value="C:myosin II complex"/>
    <property type="evidence" value="ECO:0007669"/>
    <property type="project" value="TreeGrafter"/>
</dbReference>
<accession>A0A8X6UKJ1</accession>
<dbReference type="FunFam" id="1.10.238.10:FF:000001">
    <property type="entry name" value="Calmodulin 1"/>
    <property type="match status" value="1"/>
</dbReference>
<dbReference type="Pfam" id="PF13499">
    <property type="entry name" value="EF-hand_7"/>
    <property type="match status" value="2"/>
</dbReference>
<evidence type="ECO:0000256" key="2">
    <source>
        <dbReference type="ARBA" id="ARBA00022837"/>
    </source>
</evidence>
<dbReference type="CDD" id="cd00051">
    <property type="entry name" value="EFh"/>
    <property type="match status" value="1"/>
</dbReference>
<name>A0A8X6UKJ1_NEPPI</name>
<protein>
    <recommendedName>
        <fullName evidence="3">EF-hand domain-containing protein</fullName>
    </recommendedName>
</protein>
<dbReference type="SUPFAM" id="SSF47473">
    <property type="entry name" value="EF-hand"/>
    <property type="match status" value="1"/>
</dbReference>
<dbReference type="InterPro" id="IPR050230">
    <property type="entry name" value="CALM/Myosin/TropC-like"/>
</dbReference>
<feature type="domain" description="EF-hand" evidence="3">
    <location>
        <begin position="8"/>
        <end position="43"/>
    </location>
</feature>
<evidence type="ECO:0000256" key="1">
    <source>
        <dbReference type="ARBA" id="ARBA00022737"/>
    </source>
</evidence>
<dbReference type="PANTHER" id="PTHR23048:SF59">
    <property type="entry name" value="EF-HAND SUPERFAMILY PROTEIN"/>
    <property type="match status" value="1"/>
</dbReference>
<feature type="domain" description="EF-hand" evidence="3">
    <location>
        <begin position="117"/>
        <end position="150"/>
    </location>
</feature>
<dbReference type="PROSITE" id="PS00018">
    <property type="entry name" value="EF_HAND_1"/>
    <property type="match status" value="3"/>
</dbReference>
<dbReference type="InterPro" id="IPR018247">
    <property type="entry name" value="EF_Hand_1_Ca_BS"/>
</dbReference>
<gene>
    <name evidence="4" type="primary">AVEN_117774_1</name>
    <name evidence="4" type="ORF">NPIL_259651</name>
</gene>
<comment type="caution">
    <text evidence="4">The sequence shown here is derived from an EMBL/GenBank/DDBJ whole genome shotgun (WGS) entry which is preliminary data.</text>
</comment>
<dbReference type="OrthoDB" id="6433773at2759"/>
<evidence type="ECO:0000259" key="3">
    <source>
        <dbReference type="PROSITE" id="PS50222"/>
    </source>
</evidence>
<dbReference type="PANTHER" id="PTHR23048">
    <property type="entry name" value="MYOSIN LIGHT CHAIN 1, 3"/>
    <property type="match status" value="1"/>
</dbReference>
<dbReference type="InterPro" id="IPR011992">
    <property type="entry name" value="EF-hand-dom_pair"/>
</dbReference>